<gene>
    <name evidence="3" type="ORF">SAMN05192529_1449</name>
</gene>
<feature type="domain" description="HTH cro/C1-type" evidence="2">
    <location>
        <begin position="8"/>
        <end position="62"/>
    </location>
</feature>
<dbReference type="InterPro" id="IPR001387">
    <property type="entry name" value="Cro/C1-type_HTH"/>
</dbReference>
<proteinExistence type="predicted"/>
<dbReference type="RefSeq" id="WP_091401557.1">
    <property type="nucleotide sequence ID" value="NZ_FNQY01000044.1"/>
</dbReference>
<accession>A0A1H4D3X9</accession>
<dbReference type="GO" id="GO:0003677">
    <property type="term" value="F:DNA binding"/>
    <property type="evidence" value="ECO:0007669"/>
    <property type="project" value="UniProtKB-KW"/>
</dbReference>
<evidence type="ECO:0000313" key="3">
    <source>
        <dbReference type="EMBL" id="SEA67445.1"/>
    </source>
</evidence>
<dbReference type="STRING" id="551991.SAMN05192529_1449"/>
<dbReference type="PANTHER" id="PTHR46558">
    <property type="entry name" value="TRACRIPTIONAL REGULATORY PROTEIN-RELATED-RELATED"/>
    <property type="match status" value="1"/>
</dbReference>
<dbReference type="SUPFAM" id="SSF47413">
    <property type="entry name" value="lambda repressor-like DNA-binding domains"/>
    <property type="match status" value="1"/>
</dbReference>
<dbReference type="CDD" id="cd00093">
    <property type="entry name" value="HTH_XRE"/>
    <property type="match status" value="1"/>
</dbReference>
<reference evidence="3 4" key="1">
    <citation type="submission" date="2016-10" db="EMBL/GenBank/DDBJ databases">
        <authorList>
            <person name="de Groot N.N."/>
        </authorList>
    </citation>
    <scope>NUCLEOTIDE SEQUENCE [LARGE SCALE GENOMIC DNA]</scope>
    <source>
        <strain evidence="3 4">Vu-144</strain>
    </source>
</reference>
<sequence>MLNIGERITQLRKQQNLSQDELAKKARVSRTIIGNYERNTNTPSIEVLIKLAKVFNVSVDFLIGEGELAALDKDLLKRIEDIEKLDEDTKKHLFFLIDNVIQNYKTKKAFNK</sequence>
<dbReference type="AlphaFoldDB" id="A0A1H4D3X9"/>
<protein>
    <submittedName>
        <fullName evidence="3">DNA-binding transcriptional regulator, XRE-family HTH domain</fullName>
    </submittedName>
</protein>
<dbReference type="Pfam" id="PF01381">
    <property type="entry name" value="HTH_3"/>
    <property type="match status" value="1"/>
</dbReference>
<evidence type="ECO:0000259" key="2">
    <source>
        <dbReference type="PROSITE" id="PS50943"/>
    </source>
</evidence>
<name>A0A1H4D3X9_9BACT</name>
<dbReference type="PROSITE" id="PS50943">
    <property type="entry name" value="HTH_CROC1"/>
    <property type="match status" value="1"/>
</dbReference>
<evidence type="ECO:0000256" key="1">
    <source>
        <dbReference type="ARBA" id="ARBA00023125"/>
    </source>
</evidence>
<evidence type="ECO:0000313" key="4">
    <source>
        <dbReference type="Proteomes" id="UP000199041"/>
    </source>
</evidence>
<dbReference type="Gene3D" id="1.10.260.40">
    <property type="entry name" value="lambda repressor-like DNA-binding domains"/>
    <property type="match status" value="1"/>
</dbReference>
<dbReference type="OrthoDB" id="881869at2"/>
<keyword evidence="4" id="KW-1185">Reference proteome</keyword>
<dbReference type="NCBIfam" id="NF041951">
    <property type="entry name" value="phage_RstR"/>
    <property type="match status" value="1"/>
</dbReference>
<dbReference type="SMART" id="SM00530">
    <property type="entry name" value="HTH_XRE"/>
    <property type="match status" value="1"/>
</dbReference>
<dbReference type="EMBL" id="FNQY01000044">
    <property type="protein sequence ID" value="SEA67445.1"/>
    <property type="molecule type" value="Genomic_DNA"/>
</dbReference>
<dbReference type="InterPro" id="IPR010982">
    <property type="entry name" value="Lambda_DNA-bd_dom_sf"/>
</dbReference>
<dbReference type="PANTHER" id="PTHR46558:SF11">
    <property type="entry name" value="HTH-TYPE TRANSCRIPTIONAL REGULATOR XRE"/>
    <property type="match status" value="1"/>
</dbReference>
<organism evidence="3 4">
    <name type="scientific">Arachidicoccus rhizosphaerae</name>
    <dbReference type="NCBI Taxonomy" id="551991"/>
    <lineage>
        <taxon>Bacteria</taxon>
        <taxon>Pseudomonadati</taxon>
        <taxon>Bacteroidota</taxon>
        <taxon>Chitinophagia</taxon>
        <taxon>Chitinophagales</taxon>
        <taxon>Chitinophagaceae</taxon>
        <taxon>Arachidicoccus</taxon>
    </lineage>
</organism>
<keyword evidence="1 3" id="KW-0238">DNA-binding</keyword>
<dbReference type="Proteomes" id="UP000199041">
    <property type="component" value="Unassembled WGS sequence"/>
</dbReference>
<dbReference type="InterPro" id="IPR049639">
    <property type="entry name" value="RstR"/>
</dbReference>